<dbReference type="NCBIfam" id="TIGR00083">
    <property type="entry name" value="ribF"/>
    <property type="match status" value="1"/>
</dbReference>
<dbReference type="InterPro" id="IPR015865">
    <property type="entry name" value="Riboflavin_kinase_bac/euk"/>
</dbReference>
<dbReference type="Gene3D" id="2.40.30.30">
    <property type="entry name" value="Riboflavin kinase-like"/>
    <property type="match status" value="1"/>
</dbReference>
<evidence type="ECO:0000256" key="10">
    <source>
        <dbReference type="ARBA" id="ARBA00022827"/>
    </source>
</evidence>
<keyword evidence="6 15" id="KW-0808">Transferase</keyword>
<dbReference type="UniPathway" id="UPA00277">
    <property type="reaction ID" value="UER00407"/>
</dbReference>
<evidence type="ECO:0000256" key="13">
    <source>
        <dbReference type="ARBA" id="ARBA00047880"/>
    </source>
</evidence>
<dbReference type="EMBL" id="FOSJ01000001">
    <property type="protein sequence ID" value="SFJ85716.1"/>
    <property type="molecule type" value="Genomic_DNA"/>
</dbReference>
<dbReference type="CDD" id="cd02064">
    <property type="entry name" value="FAD_synthetase_N"/>
    <property type="match status" value="1"/>
</dbReference>
<dbReference type="GO" id="GO:0006747">
    <property type="term" value="P:FAD biosynthetic process"/>
    <property type="evidence" value="ECO:0007669"/>
    <property type="project" value="UniProtKB-UniRule"/>
</dbReference>
<evidence type="ECO:0000259" key="16">
    <source>
        <dbReference type="SMART" id="SM00904"/>
    </source>
</evidence>
<comment type="catalytic activity">
    <reaction evidence="14 15">
        <text>FMN + ATP + H(+) = FAD + diphosphate</text>
        <dbReference type="Rhea" id="RHEA:17237"/>
        <dbReference type="ChEBI" id="CHEBI:15378"/>
        <dbReference type="ChEBI" id="CHEBI:30616"/>
        <dbReference type="ChEBI" id="CHEBI:33019"/>
        <dbReference type="ChEBI" id="CHEBI:57692"/>
        <dbReference type="ChEBI" id="CHEBI:58210"/>
        <dbReference type="EC" id="2.7.7.2"/>
    </reaction>
</comment>
<protein>
    <recommendedName>
        <fullName evidence="15">Riboflavin biosynthesis protein</fullName>
    </recommendedName>
    <domain>
        <recommendedName>
            <fullName evidence="15">Riboflavin kinase</fullName>
            <ecNumber evidence="15">2.7.1.26</ecNumber>
        </recommendedName>
        <alternativeName>
            <fullName evidence="15">Flavokinase</fullName>
        </alternativeName>
    </domain>
    <domain>
        <recommendedName>
            <fullName evidence="15">FMN adenylyltransferase</fullName>
            <ecNumber evidence="15">2.7.7.2</ecNumber>
        </recommendedName>
        <alternativeName>
            <fullName evidence="15">FAD pyrophosphorylase</fullName>
        </alternativeName>
        <alternativeName>
            <fullName evidence="15">FAD synthase</fullName>
        </alternativeName>
    </domain>
</protein>
<name>A0A1I3UUE0_9LACT</name>
<evidence type="ECO:0000313" key="17">
    <source>
        <dbReference type="EMBL" id="SFJ85716.1"/>
    </source>
</evidence>
<feature type="domain" description="Riboflavin kinase" evidence="16">
    <location>
        <begin position="186"/>
        <end position="311"/>
    </location>
</feature>
<dbReference type="SUPFAM" id="SSF82114">
    <property type="entry name" value="Riboflavin kinase-like"/>
    <property type="match status" value="1"/>
</dbReference>
<dbReference type="Gene3D" id="3.40.50.620">
    <property type="entry name" value="HUPs"/>
    <property type="match status" value="1"/>
</dbReference>
<dbReference type="EC" id="2.7.7.2" evidence="15"/>
<dbReference type="GO" id="GO:0003919">
    <property type="term" value="F:FMN adenylyltransferase activity"/>
    <property type="evidence" value="ECO:0007669"/>
    <property type="project" value="UniProtKB-UniRule"/>
</dbReference>
<dbReference type="PANTHER" id="PTHR22749:SF6">
    <property type="entry name" value="RIBOFLAVIN KINASE"/>
    <property type="match status" value="1"/>
</dbReference>
<dbReference type="PIRSF" id="PIRSF004491">
    <property type="entry name" value="FAD_Synth"/>
    <property type="match status" value="1"/>
</dbReference>
<dbReference type="InterPro" id="IPR015864">
    <property type="entry name" value="FAD_synthase"/>
</dbReference>
<comment type="similarity">
    <text evidence="15">Belongs to the ribF family.</text>
</comment>
<evidence type="ECO:0000256" key="14">
    <source>
        <dbReference type="ARBA" id="ARBA00049494"/>
    </source>
</evidence>
<dbReference type="FunFam" id="3.40.50.620:FF:000021">
    <property type="entry name" value="Riboflavin biosynthesis protein"/>
    <property type="match status" value="1"/>
</dbReference>
<reference evidence="18" key="1">
    <citation type="submission" date="2016-10" db="EMBL/GenBank/DDBJ databases">
        <authorList>
            <person name="Varghese N."/>
            <person name="Submissions S."/>
        </authorList>
    </citation>
    <scope>NUCLEOTIDE SEQUENCE [LARGE SCALE GENOMIC DNA]</scope>
    <source>
        <strain evidence="18">DSM 16108</strain>
    </source>
</reference>
<keyword evidence="8 15" id="KW-0547">Nucleotide-binding</keyword>
<dbReference type="GO" id="GO:0008531">
    <property type="term" value="F:riboflavin kinase activity"/>
    <property type="evidence" value="ECO:0007669"/>
    <property type="project" value="UniProtKB-UniRule"/>
</dbReference>
<keyword evidence="7 15" id="KW-0548">Nucleotidyltransferase</keyword>
<dbReference type="RefSeq" id="WP_091895302.1">
    <property type="nucleotide sequence ID" value="NZ_FOSJ01000001.1"/>
</dbReference>
<accession>A0A1I3UUE0</accession>
<evidence type="ECO:0000256" key="6">
    <source>
        <dbReference type="ARBA" id="ARBA00022679"/>
    </source>
</evidence>
<evidence type="ECO:0000256" key="2">
    <source>
        <dbReference type="ARBA" id="ARBA00004726"/>
    </source>
</evidence>
<keyword evidence="5 15" id="KW-0288">FMN</keyword>
<dbReference type="Pfam" id="PF01687">
    <property type="entry name" value="Flavokinase"/>
    <property type="match status" value="1"/>
</dbReference>
<dbReference type="InterPro" id="IPR023465">
    <property type="entry name" value="Riboflavin_kinase_dom_sf"/>
</dbReference>
<evidence type="ECO:0000256" key="1">
    <source>
        <dbReference type="ARBA" id="ARBA00002121"/>
    </source>
</evidence>
<evidence type="ECO:0000256" key="3">
    <source>
        <dbReference type="ARBA" id="ARBA00005201"/>
    </source>
</evidence>
<comment type="function">
    <text evidence="1">Catalyzes the phosphorylation of riboflavin to FMN followed by the adenylation of FMN to FAD.</text>
</comment>
<evidence type="ECO:0000256" key="4">
    <source>
        <dbReference type="ARBA" id="ARBA00022630"/>
    </source>
</evidence>
<dbReference type="GO" id="GO:0005524">
    <property type="term" value="F:ATP binding"/>
    <property type="evidence" value="ECO:0007669"/>
    <property type="project" value="UniProtKB-UniRule"/>
</dbReference>
<keyword evidence="18" id="KW-1185">Reference proteome</keyword>
<keyword evidence="9 15" id="KW-0418">Kinase</keyword>
<gene>
    <name evidence="17" type="ORF">SAMN04488569_1001111</name>
</gene>
<proteinExistence type="inferred from homology"/>
<evidence type="ECO:0000256" key="5">
    <source>
        <dbReference type="ARBA" id="ARBA00022643"/>
    </source>
</evidence>
<keyword evidence="12" id="KW-0511">Multifunctional enzyme</keyword>
<dbReference type="AlphaFoldDB" id="A0A1I3UUE0"/>
<evidence type="ECO:0000256" key="9">
    <source>
        <dbReference type="ARBA" id="ARBA00022777"/>
    </source>
</evidence>
<dbReference type="GO" id="GO:0009398">
    <property type="term" value="P:FMN biosynthetic process"/>
    <property type="evidence" value="ECO:0007669"/>
    <property type="project" value="UniProtKB-UniRule"/>
</dbReference>
<keyword evidence="11 15" id="KW-0067">ATP-binding</keyword>
<sequence>MNIIKIHHPYDPSEIIQEDIVLILGFFDGIHKGHQKVIETGVQIANERGIKSALMTFNRHPAFVYKKFDPEYHSYLTTMERKEKLIAELGVDILYEVDFTSSFGSLPPQEFVDQYIVGWHAKAVVAGFDYTYGKADIANMDNLDQYAKNRFDIFKIEKQDDSNQKISSSRIRQAILDGKLMKANDLLGYLYETSGFVIHGDARGRTLGYPTANILSDPDVFMPKIGVYAVKLFVNNVWYDGMASIGYNPTFGYRKNLSVEVHLFDFKKEIYGENVRIKWVKYLRDEIRYDSIESLIKQLQQDEIDSREVLAKVKTNQIL</sequence>
<dbReference type="UniPathway" id="UPA00276">
    <property type="reaction ID" value="UER00406"/>
</dbReference>
<comment type="pathway">
    <text evidence="3 15">Cofactor biosynthesis; FMN biosynthesis; FMN from riboflavin (ATP route): step 1/1.</text>
</comment>
<dbReference type="InterPro" id="IPR002606">
    <property type="entry name" value="Riboflavin_kinase_bac"/>
</dbReference>
<organism evidence="17 18">
    <name type="scientific">Marinilactibacillus piezotolerans</name>
    <dbReference type="NCBI Taxonomy" id="258723"/>
    <lineage>
        <taxon>Bacteria</taxon>
        <taxon>Bacillati</taxon>
        <taxon>Bacillota</taxon>
        <taxon>Bacilli</taxon>
        <taxon>Lactobacillales</taxon>
        <taxon>Carnobacteriaceae</taxon>
        <taxon>Marinilactibacillus</taxon>
    </lineage>
</organism>
<evidence type="ECO:0000256" key="8">
    <source>
        <dbReference type="ARBA" id="ARBA00022741"/>
    </source>
</evidence>
<dbReference type="EC" id="2.7.1.26" evidence="15"/>
<dbReference type="InterPro" id="IPR014729">
    <property type="entry name" value="Rossmann-like_a/b/a_fold"/>
</dbReference>
<evidence type="ECO:0000313" key="18">
    <source>
        <dbReference type="Proteomes" id="UP000199589"/>
    </source>
</evidence>
<dbReference type="OrthoDB" id="9803667at2"/>
<dbReference type="SMART" id="SM00904">
    <property type="entry name" value="Flavokinase"/>
    <property type="match status" value="1"/>
</dbReference>
<dbReference type="GO" id="GO:0009231">
    <property type="term" value="P:riboflavin biosynthetic process"/>
    <property type="evidence" value="ECO:0007669"/>
    <property type="project" value="InterPro"/>
</dbReference>
<evidence type="ECO:0000256" key="12">
    <source>
        <dbReference type="ARBA" id="ARBA00023268"/>
    </source>
</evidence>
<comment type="catalytic activity">
    <reaction evidence="13 15">
        <text>riboflavin + ATP = FMN + ADP + H(+)</text>
        <dbReference type="Rhea" id="RHEA:14357"/>
        <dbReference type="ChEBI" id="CHEBI:15378"/>
        <dbReference type="ChEBI" id="CHEBI:30616"/>
        <dbReference type="ChEBI" id="CHEBI:57986"/>
        <dbReference type="ChEBI" id="CHEBI:58210"/>
        <dbReference type="ChEBI" id="CHEBI:456216"/>
        <dbReference type="EC" id="2.7.1.26"/>
    </reaction>
</comment>
<dbReference type="FunFam" id="2.40.30.30:FF:000003">
    <property type="entry name" value="Riboflavin biosynthesis protein"/>
    <property type="match status" value="1"/>
</dbReference>
<dbReference type="InterPro" id="IPR023468">
    <property type="entry name" value="Riboflavin_kinase"/>
</dbReference>
<dbReference type="PANTHER" id="PTHR22749">
    <property type="entry name" value="RIBOFLAVIN KINASE/FMN ADENYLYLTRANSFERASE"/>
    <property type="match status" value="1"/>
</dbReference>
<dbReference type="STRING" id="258723.GCA_900169305_00331"/>
<keyword evidence="4 15" id="KW-0285">Flavoprotein</keyword>
<evidence type="ECO:0000256" key="15">
    <source>
        <dbReference type="PIRNR" id="PIRNR004491"/>
    </source>
</evidence>
<dbReference type="Pfam" id="PF06574">
    <property type="entry name" value="FAD_syn"/>
    <property type="match status" value="1"/>
</dbReference>
<comment type="pathway">
    <text evidence="2 15">Cofactor biosynthesis; FAD biosynthesis; FAD from FMN: step 1/1.</text>
</comment>
<evidence type="ECO:0000256" key="7">
    <source>
        <dbReference type="ARBA" id="ARBA00022695"/>
    </source>
</evidence>
<dbReference type="Proteomes" id="UP000199589">
    <property type="component" value="Unassembled WGS sequence"/>
</dbReference>
<dbReference type="SUPFAM" id="SSF52374">
    <property type="entry name" value="Nucleotidylyl transferase"/>
    <property type="match status" value="1"/>
</dbReference>
<evidence type="ECO:0000256" key="11">
    <source>
        <dbReference type="ARBA" id="ARBA00022840"/>
    </source>
</evidence>
<keyword evidence="10 15" id="KW-0274">FAD</keyword>